<dbReference type="PANTHER" id="PTHR15503">
    <property type="entry name" value="LDOC1 RELATED"/>
    <property type="match status" value="1"/>
</dbReference>
<dbReference type="CDD" id="cd01647">
    <property type="entry name" value="RT_LTR"/>
    <property type="match status" value="1"/>
</dbReference>
<sequence length="346" mass="39593">MVEKDRPQNVRLSNMSTRGRPPRYTRNVSGSQGVIRDSIVRFEARALARAYIIRAREEASSPDVIISTFSLYDTNVIALIDLGLTHSYVCENLVSNKILPIEFTKFMIKVSNPLGKYVLVDKVCKNYPLMTRGYCFPTHLILLPFDEFDVILGMDWLTLLDNNKILWIESDELNGLAIVISSMSAQRYVRKGCDAYIAYVLDTKVSEMKIESVLVVCEYLDVFAEQLSGLPPVKKVEFAIELILRTSLISIAPYRMSPIELKELKAQLQELTNRGFARSSFSPWGAPVLFVKKKDRLIRMCIDYRQLNKVTIKNKYLLLRIDDLFDQLKGATVFSKIDLRSGHYQL</sequence>
<dbReference type="Pfam" id="PF08284">
    <property type="entry name" value="RVP_2"/>
    <property type="match status" value="1"/>
</dbReference>
<dbReference type="InterPro" id="IPR043128">
    <property type="entry name" value="Rev_trsase/Diguanyl_cyclase"/>
</dbReference>
<dbReference type="AlphaFoldDB" id="A0A5B6VAF3"/>
<accession>A0A5B6VAF3</accession>
<dbReference type="EMBL" id="SMMG02000007">
    <property type="protein sequence ID" value="KAA3466135.1"/>
    <property type="molecule type" value="Genomic_DNA"/>
</dbReference>
<reference evidence="2" key="1">
    <citation type="submission" date="2019-08" db="EMBL/GenBank/DDBJ databases">
        <authorList>
            <person name="Liu F."/>
        </authorList>
    </citation>
    <scope>NUCLEOTIDE SEQUENCE [LARGE SCALE GENOMIC DNA]</scope>
    <source>
        <strain evidence="2">PA1801</strain>
        <tissue evidence="2">Leaf</tissue>
    </source>
</reference>
<proteinExistence type="predicted"/>
<feature type="region of interest" description="Disordered" evidence="1">
    <location>
        <begin position="1"/>
        <end position="29"/>
    </location>
</feature>
<dbReference type="OrthoDB" id="1751327at2759"/>
<dbReference type="Gene3D" id="3.30.70.270">
    <property type="match status" value="1"/>
</dbReference>
<organism evidence="2 3">
    <name type="scientific">Gossypium australe</name>
    <dbReference type="NCBI Taxonomy" id="47621"/>
    <lineage>
        <taxon>Eukaryota</taxon>
        <taxon>Viridiplantae</taxon>
        <taxon>Streptophyta</taxon>
        <taxon>Embryophyta</taxon>
        <taxon>Tracheophyta</taxon>
        <taxon>Spermatophyta</taxon>
        <taxon>Magnoliopsida</taxon>
        <taxon>eudicotyledons</taxon>
        <taxon>Gunneridae</taxon>
        <taxon>Pentapetalae</taxon>
        <taxon>rosids</taxon>
        <taxon>malvids</taxon>
        <taxon>Malvales</taxon>
        <taxon>Malvaceae</taxon>
        <taxon>Malvoideae</taxon>
        <taxon>Gossypium</taxon>
    </lineage>
</organism>
<evidence type="ECO:0000313" key="3">
    <source>
        <dbReference type="Proteomes" id="UP000325315"/>
    </source>
</evidence>
<dbReference type="SUPFAM" id="SSF56672">
    <property type="entry name" value="DNA/RNA polymerases"/>
    <property type="match status" value="1"/>
</dbReference>
<dbReference type="InterPro" id="IPR021109">
    <property type="entry name" value="Peptidase_aspartic_dom_sf"/>
</dbReference>
<dbReference type="Proteomes" id="UP000325315">
    <property type="component" value="Unassembled WGS sequence"/>
</dbReference>
<gene>
    <name evidence="2" type="ORF">EPI10_001250</name>
</gene>
<dbReference type="CDD" id="cd00303">
    <property type="entry name" value="retropepsin_like"/>
    <property type="match status" value="1"/>
</dbReference>
<evidence type="ECO:0000313" key="2">
    <source>
        <dbReference type="EMBL" id="KAA3466135.1"/>
    </source>
</evidence>
<name>A0A5B6VAF3_9ROSI</name>
<evidence type="ECO:0000256" key="1">
    <source>
        <dbReference type="SAM" id="MobiDB-lite"/>
    </source>
</evidence>
<dbReference type="InterPro" id="IPR043502">
    <property type="entry name" value="DNA/RNA_pol_sf"/>
</dbReference>
<protein>
    <submittedName>
        <fullName evidence="2">DNA/RNA polymerases superfamily protein</fullName>
    </submittedName>
</protein>
<dbReference type="PANTHER" id="PTHR15503:SF45">
    <property type="entry name" value="RNA-DIRECTED DNA POLYMERASE HOMOLOG"/>
    <property type="match status" value="1"/>
</dbReference>
<comment type="caution">
    <text evidence="2">The sequence shown here is derived from an EMBL/GenBank/DDBJ whole genome shotgun (WGS) entry which is preliminary data.</text>
</comment>
<dbReference type="Gene3D" id="3.10.10.10">
    <property type="entry name" value="HIV Type 1 Reverse Transcriptase, subunit A, domain 1"/>
    <property type="match status" value="1"/>
</dbReference>
<dbReference type="InterPro" id="IPR032567">
    <property type="entry name" value="RTL1-rel"/>
</dbReference>
<dbReference type="Gene3D" id="2.40.70.10">
    <property type="entry name" value="Acid Proteases"/>
    <property type="match status" value="1"/>
</dbReference>
<keyword evidence="3" id="KW-1185">Reference proteome</keyword>